<dbReference type="InterPro" id="IPR011146">
    <property type="entry name" value="HIT-like"/>
</dbReference>
<evidence type="ECO:0000256" key="7">
    <source>
        <dbReference type="PROSITE-ProRule" id="PRU00464"/>
    </source>
</evidence>
<evidence type="ECO:0000259" key="9">
    <source>
        <dbReference type="PROSITE" id="PS51084"/>
    </source>
</evidence>
<dbReference type="PROSITE" id="PS51084">
    <property type="entry name" value="HIT_2"/>
    <property type="match status" value="1"/>
</dbReference>
<comment type="similarity">
    <text evidence="4">Belongs to the HINT family.</text>
</comment>
<comment type="caution">
    <text evidence="10">The sequence shown here is derived from an EMBL/GenBank/DDBJ whole genome shotgun (WGS) entry which is preliminary data.</text>
</comment>
<name>A0A8S1HAK9_9PELO</name>
<dbReference type="AlphaFoldDB" id="A0A8S1HAK9"/>
<dbReference type="Gene3D" id="3.30.428.10">
    <property type="entry name" value="HIT-like"/>
    <property type="match status" value="1"/>
</dbReference>
<keyword evidence="2" id="KW-0378">Hydrolase</keyword>
<dbReference type="Proteomes" id="UP000835052">
    <property type="component" value="Unassembled WGS sequence"/>
</dbReference>
<dbReference type="EMBL" id="CAJGYM010000033">
    <property type="protein sequence ID" value="CAD6193243.1"/>
    <property type="molecule type" value="Genomic_DNA"/>
</dbReference>
<proteinExistence type="inferred from homology"/>
<feature type="region of interest" description="Disordered" evidence="8">
    <location>
        <begin position="149"/>
        <end position="173"/>
    </location>
</feature>
<evidence type="ECO:0000256" key="5">
    <source>
        <dbReference type="ARBA" id="ARBA00039802"/>
    </source>
</evidence>
<evidence type="ECO:0000256" key="4">
    <source>
        <dbReference type="ARBA" id="ARBA00025764"/>
    </source>
</evidence>
<evidence type="ECO:0000256" key="6">
    <source>
        <dbReference type="ARBA" id="ARBA00042361"/>
    </source>
</evidence>
<gene>
    <name evidence="10" type="ORF">CAUJ_LOCUS9162</name>
</gene>
<evidence type="ECO:0000313" key="10">
    <source>
        <dbReference type="EMBL" id="CAD6193243.1"/>
    </source>
</evidence>
<dbReference type="OrthoDB" id="1915375at2759"/>
<evidence type="ECO:0000313" key="11">
    <source>
        <dbReference type="Proteomes" id="UP000835052"/>
    </source>
</evidence>
<dbReference type="Pfam" id="PF11969">
    <property type="entry name" value="DcpS_C"/>
    <property type="match status" value="1"/>
</dbReference>
<evidence type="ECO:0000256" key="3">
    <source>
        <dbReference type="ARBA" id="ARBA00024472"/>
    </source>
</evidence>
<feature type="domain" description="HIT" evidence="9">
    <location>
        <begin position="9"/>
        <end position="123"/>
    </location>
</feature>
<dbReference type="SUPFAM" id="SSF54197">
    <property type="entry name" value="HIT-like"/>
    <property type="match status" value="1"/>
</dbReference>
<keyword evidence="11" id="KW-1185">Reference proteome</keyword>
<evidence type="ECO:0000256" key="2">
    <source>
        <dbReference type="ARBA" id="ARBA00022801"/>
    </source>
</evidence>
<dbReference type="PANTHER" id="PTHR12486">
    <property type="entry name" value="APRATAXIN-RELATED"/>
    <property type="match status" value="1"/>
</dbReference>
<keyword evidence="1" id="KW-0547">Nucleotide-binding</keyword>
<sequence>MVTSVAGCRFCEIAHHRKEVQLRSKERCVVIEDINPKARYHFLVLSKTHIPRPTDLTAADIPLIEEMESTGRELLRATLKANGEADTVEDMLRIGFHYPPMISINHLHMHLIYPLSTMGLISRTLTFRPGKVFKSTGQVVEALRKAAGLPHPLEGNPAKNDNADELPAHAVAN</sequence>
<organism evidence="10 11">
    <name type="scientific">Caenorhabditis auriculariae</name>
    <dbReference type="NCBI Taxonomy" id="2777116"/>
    <lineage>
        <taxon>Eukaryota</taxon>
        <taxon>Metazoa</taxon>
        <taxon>Ecdysozoa</taxon>
        <taxon>Nematoda</taxon>
        <taxon>Chromadorea</taxon>
        <taxon>Rhabditida</taxon>
        <taxon>Rhabditina</taxon>
        <taxon>Rhabditomorpha</taxon>
        <taxon>Rhabditoidea</taxon>
        <taxon>Rhabditidae</taxon>
        <taxon>Peloderinae</taxon>
        <taxon>Caenorhabditis</taxon>
    </lineage>
</organism>
<feature type="short sequence motif" description="Histidine triad motif" evidence="7">
    <location>
        <begin position="106"/>
        <end position="110"/>
    </location>
</feature>
<dbReference type="GO" id="GO:0016787">
    <property type="term" value="F:hydrolase activity"/>
    <property type="evidence" value="ECO:0007669"/>
    <property type="project" value="UniProtKB-KW"/>
</dbReference>
<dbReference type="GO" id="GO:0000166">
    <property type="term" value="F:nucleotide binding"/>
    <property type="evidence" value="ECO:0007669"/>
    <property type="project" value="UniProtKB-KW"/>
</dbReference>
<reference evidence="10" key="1">
    <citation type="submission" date="2020-10" db="EMBL/GenBank/DDBJ databases">
        <authorList>
            <person name="Kikuchi T."/>
        </authorList>
    </citation>
    <scope>NUCLEOTIDE SEQUENCE</scope>
    <source>
        <strain evidence="10">NKZ352</strain>
    </source>
</reference>
<dbReference type="InterPro" id="IPR036265">
    <property type="entry name" value="HIT-like_sf"/>
</dbReference>
<accession>A0A8S1HAK9</accession>
<comment type="catalytic activity">
    <reaction evidence="3">
        <text>adenosine 5'-phosphoramidate + H2O = NH4(+) + AMP</text>
        <dbReference type="Rhea" id="RHEA:67916"/>
        <dbReference type="ChEBI" id="CHEBI:15377"/>
        <dbReference type="ChEBI" id="CHEBI:28938"/>
        <dbReference type="ChEBI" id="CHEBI:57890"/>
        <dbReference type="ChEBI" id="CHEBI:456215"/>
    </reaction>
</comment>
<evidence type="ECO:0000256" key="8">
    <source>
        <dbReference type="SAM" id="MobiDB-lite"/>
    </source>
</evidence>
<protein>
    <recommendedName>
        <fullName evidence="5">Adenosine 5'-monophosphoramidase HINT3</fullName>
    </recommendedName>
    <alternativeName>
        <fullName evidence="6">Histidine triad nucleotide-binding protein 3</fullName>
    </alternativeName>
</protein>
<dbReference type="PANTHER" id="PTHR12486:SF5">
    <property type="entry name" value="ADENOSINE 5'-MONOPHOSPHORAMIDASE HINT3"/>
    <property type="match status" value="1"/>
</dbReference>
<evidence type="ECO:0000256" key="1">
    <source>
        <dbReference type="ARBA" id="ARBA00022741"/>
    </source>
</evidence>